<dbReference type="EMBL" id="ALWO02000014">
    <property type="protein sequence ID" value="EOZ99242.1"/>
    <property type="molecule type" value="Genomic_DNA"/>
</dbReference>
<evidence type="ECO:0000313" key="2">
    <source>
        <dbReference type="Proteomes" id="UP000006073"/>
    </source>
</evidence>
<reference evidence="1 2" key="1">
    <citation type="journal article" date="2013" name="Genome Announc.">
        <title>Draft Genome Sequence of Indibacter alkaliphilus Strain LW1T, Isolated from Lonar Lake, a Haloalkaline Lake in the Buldana District of Maharashtra, India.</title>
        <authorList>
            <person name="Singh A."/>
            <person name="Kumar Jangir P."/>
            <person name="Sharma R."/>
            <person name="Singh A."/>
            <person name="Kumar Pinnaka A."/>
            <person name="Shivaji S."/>
        </authorList>
    </citation>
    <scope>NUCLEOTIDE SEQUENCE [LARGE SCALE GENOMIC DNA]</scope>
    <source>
        <strain evidence="2">CCUG 57479 / KCTC 22604 / LW1</strain>
    </source>
</reference>
<protein>
    <submittedName>
        <fullName evidence="1">Uncharacterized protein</fullName>
    </submittedName>
</protein>
<dbReference type="AlphaFoldDB" id="S2DJW1"/>
<keyword evidence="2" id="KW-1185">Reference proteome</keyword>
<evidence type="ECO:0000313" key="1">
    <source>
        <dbReference type="EMBL" id="EOZ99242.1"/>
    </source>
</evidence>
<organism evidence="1 2">
    <name type="scientific">Indibacter alkaliphilus (strain CCUG 57479 / KCTC 22604 / LW1)</name>
    <dbReference type="NCBI Taxonomy" id="1189612"/>
    <lineage>
        <taxon>Bacteria</taxon>
        <taxon>Pseudomonadati</taxon>
        <taxon>Bacteroidota</taxon>
        <taxon>Cytophagia</taxon>
        <taxon>Cytophagales</taxon>
        <taxon>Cyclobacteriaceae</taxon>
    </lineage>
</organism>
<comment type="caution">
    <text evidence="1">The sequence shown here is derived from an EMBL/GenBank/DDBJ whole genome shotgun (WGS) entry which is preliminary data.</text>
</comment>
<dbReference type="Proteomes" id="UP000006073">
    <property type="component" value="Unassembled WGS sequence"/>
</dbReference>
<name>S2DJW1_INDAL</name>
<proteinExistence type="predicted"/>
<gene>
    <name evidence="1" type="ORF">A33Q_0620</name>
</gene>
<sequence>MNDSRRQAMMARMCFFIMMEFWNTWIRFPKLDYGNLIVG</sequence>
<accession>S2DJW1</accession>